<dbReference type="Gene3D" id="1.10.600.10">
    <property type="entry name" value="Farnesyl Diphosphate Synthase"/>
    <property type="match status" value="1"/>
</dbReference>
<dbReference type="GO" id="GO:0016765">
    <property type="term" value="F:transferase activity, transferring alkyl or aryl (other than methyl) groups"/>
    <property type="evidence" value="ECO:0007669"/>
    <property type="project" value="UniProtKB-ARBA"/>
</dbReference>
<accession>A0A5P2BL70</accession>
<organism evidence="1 2">
    <name type="scientific">Streptomyces venezuelae</name>
    <dbReference type="NCBI Taxonomy" id="54571"/>
    <lineage>
        <taxon>Bacteria</taxon>
        <taxon>Bacillati</taxon>
        <taxon>Actinomycetota</taxon>
        <taxon>Actinomycetes</taxon>
        <taxon>Kitasatosporales</taxon>
        <taxon>Streptomycetaceae</taxon>
        <taxon>Streptomyces</taxon>
    </lineage>
</organism>
<evidence type="ECO:0000313" key="1">
    <source>
        <dbReference type="EMBL" id="QES30468.1"/>
    </source>
</evidence>
<keyword evidence="2" id="KW-1185">Reference proteome</keyword>
<dbReference type="InterPro" id="IPR008949">
    <property type="entry name" value="Isoprenoid_synthase_dom_sf"/>
</dbReference>
<evidence type="ECO:0000313" key="2">
    <source>
        <dbReference type="Proteomes" id="UP000323046"/>
    </source>
</evidence>
<proteinExistence type="predicted"/>
<dbReference type="RefSeq" id="WP_150174195.1">
    <property type="nucleotide sequence ID" value="NZ_CP029193.1"/>
</dbReference>
<protein>
    <submittedName>
        <fullName evidence="1">Phytoene/squalene synthetase</fullName>
    </submittedName>
</protein>
<dbReference type="AlphaFoldDB" id="A0A5P2BL70"/>
<name>A0A5P2BL70_STRVZ</name>
<dbReference type="OrthoDB" id="3535892at2"/>
<dbReference type="SUPFAM" id="SSF48576">
    <property type="entry name" value="Terpenoid synthases"/>
    <property type="match status" value="1"/>
</dbReference>
<dbReference type="InterPro" id="IPR002060">
    <property type="entry name" value="Squ/phyt_synthse"/>
</dbReference>
<dbReference type="EMBL" id="CP029193">
    <property type="protein sequence ID" value="QES30468.1"/>
    <property type="molecule type" value="Genomic_DNA"/>
</dbReference>
<dbReference type="Proteomes" id="UP000323046">
    <property type="component" value="Chromosome"/>
</dbReference>
<dbReference type="Pfam" id="PF00494">
    <property type="entry name" value="SQS_PSY"/>
    <property type="match status" value="1"/>
</dbReference>
<sequence length="301" mass="32727">MGSWDAALDAAGVRGERLRADFTRQRRVVARYRFPQYAAVRLLLPRSVVPHLLAATAFMHHTDGLLDGEGPLRERTAAYEGWTGQVREALASGRSDHGVLRPVLHACAARPRLARHVEVFLDGAAVELDFAGFATEADYQRYVDAYSLPAFMLLADVLAPEAEPAGFRAACRAFIDGSQRLDFVNDLADDLGVGRVALPRDVLERHGVTREDLVERRATAGVCELIARQLDAARTSLRAAHAMVGHLPAAHRAFGRALIGMEEATADAARAKGAGLLVSSARPAVPAAVRLLVREYRKRGR</sequence>
<dbReference type="PANTHER" id="PTHR31480">
    <property type="entry name" value="BIFUNCTIONAL LYCOPENE CYCLASE/PHYTOENE SYNTHASE"/>
    <property type="match status" value="1"/>
</dbReference>
<gene>
    <name evidence="1" type="ORF">DEJ47_32180</name>
</gene>
<reference evidence="1 2" key="1">
    <citation type="submission" date="2018-05" db="EMBL/GenBank/DDBJ databases">
        <title>Streptomyces venezuelae.</title>
        <authorList>
            <person name="Kim W."/>
            <person name="Lee N."/>
            <person name="Cho B.-K."/>
        </authorList>
    </citation>
    <scope>NUCLEOTIDE SEQUENCE [LARGE SCALE GENOMIC DNA]</scope>
    <source>
        <strain evidence="1 2">ATCC 14583</strain>
    </source>
</reference>